<accession>A0A4D6XJM5</accession>
<evidence type="ECO:0000313" key="1">
    <source>
        <dbReference type="EMBL" id="QCI13065.1"/>
    </source>
</evidence>
<proteinExistence type="predicted"/>
<dbReference type="RefSeq" id="WP_136915217.1">
    <property type="nucleotide sequence ID" value="NZ_CP039371.1"/>
</dbReference>
<protein>
    <submittedName>
        <fullName evidence="1">Uncharacterized protein</fullName>
    </submittedName>
</protein>
<dbReference type="AlphaFoldDB" id="A0A4D6XJM5"/>
<sequence>MNNEPHSAEPLPCISRHFTCGAVAVHVSEHGGSYDIFADDSCSEYLGNVCSLSEAARFLTQDDSE</sequence>
<dbReference type="EMBL" id="CP039371">
    <property type="protein sequence ID" value="QCI13065.1"/>
    <property type="molecule type" value="Genomic_DNA"/>
</dbReference>
<gene>
    <name evidence="1" type="ORF">E6B08_17555</name>
</gene>
<name>A0A4D6XJM5_PSEPU</name>
<dbReference type="Proteomes" id="UP000298551">
    <property type="component" value="Chromosome"/>
</dbReference>
<evidence type="ECO:0000313" key="2">
    <source>
        <dbReference type="Proteomes" id="UP000298551"/>
    </source>
</evidence>
<reference evidence="2" key="1">
    <citation type="submission" date="2019-04" db="EMBL/GenBank/DDBJ databases">
        <title>Genome sequence of Pseudomonas putida 1290, an auxin catabolizing strain.</title>
        <authorList>
            <person name="Laird T.S."/>
            <person name="Leveau J.H.J."/>
        </authorList>
    </citation>
    <scope>NUCLEOTIDE SEQUENCE [LARGE SCALE GENOMIC DNA]</scope>
    <source>
        <strain evidence="2">1290</strain>
    </source>
</reference>
<organism evidence="1 2">
    <name type="scientific">Pseudomonas putida</name>
    <name type="common">Arthrobacter siderocapsulatus</name>
    <dbReference type="NCBI Taxonomy" id="303"/>
    <lineage>
        <taxon>Bacteria</taxon>
        <taxon>Pseudomonadati</taxon>
        <taxon>Pseudomonadota</taxon>
        <taxon>Gammaproteobacteria</taxon>
        <taxon>Pseudomonadales</taxon>
        <taxon>Pseudomonadaceae</taxon>
        <taxon>Pseudomonas</taxon>
    </lineage>
</organism>